<evidence type="ECO:0000313" key="2">
    <source>
        <dbReference type="Proteomes" id="UP000296049"/>
    </source>
</evidence>
<dbReference type="Proteomes" id="UP000296049">
    <property type="component" value="Unassembled WGS sequence"/>
</dbReference>
<sequence length="387" mass="41785">MRSNKYVCDGKRAEFIAKAEGPTQPSPQDNFTLERRVPRSGFFFHQPRTGKEPADTGTRRGTLASDFASRHLTAKRASTGSATTIGILEAEEHWQRDHNRYFGKCVVPGTRLGLRRGFPTKINCLQASQDKVPPEVTSMSSHGVTLLAAEPSASTPGSILVSNMQRMPSTQTQVAEKGLCGGQSLCHKPTSNTLASIQLPAPQGSHGKGQAPSAKQHTLLQRWLRVSSPKGMLLCFSLEMGFPANCLKLALCKQQCRLLSASATFRAGLEVTGLGAPQGDVRGTGGPAWLRQHPLKLSLDNAAPISTPHKGPLKRSLANATPISTPHKEAPSPAPKFVLYRQRAPHTAIIIFEEKGLVLFGRCPEASTHVAICAWAPCHGHHEEQRG</sequence>
<reference evidence="2" key="1">
    <citation type="journal article" date="2013" name="Nat. Genet.">
        <title>The duck genome and transcriptome provide insight into an avian influenza virus reservoir species.</title>
        <authorList>
            <person name="Huang Y."/>
            <person name="Li Y."/>
            <person name="Burt D.W."/>
            <person name="Chen H."/>
            <person name="Zhang Y."/>
            <person name="Qian W."/>
            <person name="Kim H."/>
            <person name="Gan S."/>
            <person name="Zhao Y."/>
            <person name="Li J."/>
            <person name="Yi K."/>
            <person name="Feng H."/>
            <person name="Zhu P."/>
            <person name="Li B."/>
            <person name="Liu Q."/>
            <person name="Fairley S."/>
            <person name="Magor K.E."/>
            <person name="Du Z."/>
            <person name="Hu X."/>
            <person name="Goodman L."/>
            <person name="Tafer H."/>
            <person name="Vignal A."/>
            <person name="Lee T."/>
            <person name="Kim K.W."/>
            <person name="Sheng Z."/>
            <person name="An Y."/>
            <person name="Searle S."/>
            <person name="Herrero J."/>
            <person name="Groenen M.A."/>
            <person name="Crooijmans R.P."/>
            <person name="Faraut T."/>
            <person name="Cai Q."/>
            <person name="Webster R.G."/>
            <person name="Aldridge J.R."/>
            <person name="Warren W.C."/>
            <person name="Bartschat S."/>
            <person name="Kehr S."/>
            <person name="Marz M."/>
            <person name="Stadler P.F."/>
            <person name="Smith J."/>
            <person name="Kraus R.H."/>
            <person name="Zhao Y."/>
            <person name="Ren L."/>
            <person name="Fei J."/>
            <person name="Morisson M."/>
            <person name="Kaiser P."/>
            <person name="Griffin D.K."/>
            <person name="Rao M."/>
            <person name="Pitel F."/>
            <person name="Wang J."/>
            <person name="Li N."/>
        </authorList>
    </citation>
    <scope>NUCLEOTIDE SEQUENCE [LARGE SCALE GENOMIC DNA]</scope>
</reference>
<proteinExistence type="predicted"/>
<accession>R0L4Y8</accession>
<organism evidence="1 2">
    <name type="scientific">Anas platyrhynchos</name>
    <name type="common">Mallard</name>
    <name type="synonym">Anas boschas</name>
    <dbReference type="NCBI Taxonomy" id="8839"/>
    <lineage>
        <taxon>Eukaryota</taxon>
        <taxon>Metazoa</taxon>
        <taxon>Chordata</taxon>
        <taxon>Craniata</taxon>
        <taxon>Vertebrata</taxon>
        <taxon>Euteleostomi</taxon>
        <taxon>Archelosauria</taxon>
        <taxon>Archosauria</taxon>
        <taxon>Dinosauria</taxon>
        <taxon>Saurischia</taxon>
        <taxon>Theropoda</taxon>
        <taxon>Coelurosauria</taxon>
        <taxon>Aves</taxon>
        <taxon>Neognathae</taxon>
        <taxon>Galloanserae</taxon>
        <taxon>Anseriformes</taxon>
        <taxon>Anatidae</taxon>
        <taxon>Anatinae</taxon>
        <taxon>Anas</taxon>
    </lineage>
</organism>
<dbReference type="EMBL" id="KB743973">
    <property type="protein sequence ID" value="EOA96454.1"/>
    <property type="molecule type" value="Genomic_DNA"/>
</dbReference>
<dbReference type="AlphaFoldDB" id="R0L4Y8"/>
<keyword evidence="2" id="KW-1185">Reference proteome</keyword>
<gene>
    <name evidence="1" type="ORF">Anapl_12713</name>
</gene>
<evidence type="ECO:0000313" key="1">
    <source>
        <dbReference type="EMBL" id="EOA96454.1"/>
    </source>
</evidence>
<name>R0L4Y8_ANAPL</name>
<protein>
    <submittedName>
        <fullName evidence="1">Uncharacterized protein</fullName>
    </submittedName>
</protein>